<proteinExistence type="inferred from homology"/>
<dbReference type="GO" id="GO:0016491">
    <property type="term" value="F:oxidoreductase activity"/>
    <property type="evidence" value="ECO:0007669"/>
    <property type="project" value="UniProtKB-KW"/>
</dbReference>
<evidence type="ECO:0000256" key="4">
    <source>
        <dbReference type="ARBA" id="ARBA00023002"/>
    </source>
</evidence>
<keyword evidence="4 7" id="KW-0560">Oxidoreductase</keyword>
<evidence type="ECO:0000256" key="1">
    <source>
        <dbReference type="ARBA" id="ARBA00005272"/>
    </source>
</evidence>
<feature type="domain" description="FAD/NAD(P)-binding" evidence="6">
    <location>
        <begin position="11"/>
        <end position="342"/>
    </location>
</feature>
<organism evidence="7 8">
    <name type="scientific">Promicromonospora alba</name>
    <dbReference type="NCBI Taxonomy" id="1616110"/>
    <lineage>
        <taxon>Bacteria</taxon>
        <taxon>Bacillati</taxon>
        <taxon>Actinomycetota</taxon>
        <taxon>Actinomycetes</taxon>
        <taxon>Micrococcales</taxon>
        <taxon>Promicromonosporaceae</taxon>
        <taxon>Promicromonospora</taxon>
    </lineage>
</organism>
<keyword evidence="3" id="KW-0274">FAD</keyword>
<gene>
    <name evidence="7" type="ORF">ACFO6V_03515</name>
</gene>
<dbReference type="EMBL" id="JBHSFI010000002">
    <property type="protein sequence ID" value="MFC4627287.1"/>
    <property type="molecule type" value="Genomic_DNA"/>
</dbReference>
<evidence type="ECO:0000259" key="6">
    <source>
        <dbReference type="Pfam" id="PF07992"/>
    </source>
</evidence>
<dbReference type="InterPro" id="IPR023753">
    <property type="entry name" value="FAD/NAD-binding_dom"/>
</dbReference>
<keyword evidence="2" id="KW-0285">Flavoprotein</keyword>
<comment type="similarity">
    <text evidence="1">Belongs to the NADH dehydrogenase family.</text>
</comment>
<sequence length="478" mass="51506">MGNISGQTPEKILIVGGGYAGFYTAWGLEKKLRRGEAEVTLVDPHGYMTYQPFLPEVTAGSIEARHVMVSLRRHLHRTTIIAGHTTSIDHAHRTATVRTNDGALREIGYDTIVVTAGAVTRTFPVPGIADEAIGLKHVEEAVAIRDQLLTAFDRAALLPPGNERRRLLTVTVVGGGFTGVEVFGELLSLATGLLRSYPELGRDDLAFHLVDANKRILPEVTDEPGRWVVEHLKRRGARIHLGTQVVSAADGRILLSTGESYGNGLLIWAAGNGSNPVVARNTDLPVDERGLVRVRADLRVGTDEAPVPHAWAAGDNAAVPDLASPVPGARTVPNAQHAVRQGKLLAANLVADLRGKQPRQYLHHSLGVVATLGIGQGIFQYRRLVIKGFLAWLMHRGYHVLAVPTWERKVRVLLVWVSAVFFGRDIIPLATVQRPRAAFLAGGDPFAGVDGALADLARVADAQATDTRPELSVVRDAG</sequence>
<dbReference type="Proteomes" id="UP001596011">
    <property type="component" value="Unassembled WGS sequence"/>
</dbReference>
<evidence type="ECO:0000256" key="2">
    <source>
        <dbReference type="ARBA" id="ARBA00022630"/>
    </source>
</evidence>
<dbReference type="PRINTS" id="PR00368">
    <property type="entry name" value="FADPNR"/>
</dbReference>
<dbReference type="InterPro" id="IPR045024">
    <property type="entry name" value="NDH-2"/>
</dbReference>
<keyword evidence="8" id="KW-1185">Reference proteome</keyword>
<evidence type="ECO:0000256" key="5">
    <source>
        <dbReference type="ARBA" id="ARBA00023027"/>
    </source>
</evidence>
<dbReference type="InterPro" id="IPR036188">
    <property type="entry name" value="FAD/NAD-bd_sf"/>
</dbReference>
<dbReference type="SUPFAM" id="SSF51905">
    <property type="entry name" value="FAD/NAD(P)-binding domain"/>
    <property type="match status" value="2"/>
</dbReference>
<evidence type="ECO:0000313" key="8">
    <source>
        <dbReference type="Proteomes" id="UP001596011"/>
    </source>
</evidence>
<comment type="caution">
    <text evidence="7">The sequence shown here is derived from an EMBL/GenBank/DDBJ whole genome shotgun (WGS) entry which is preliminary data.</text>
</comment>
<keyword evidence="5" id="KW-0520">NAD</keyword>
<dbReference type="RefSeq" id="WP_377132280.1">
    <property type="nucleotide sequence ID" value="NZ_JBHSFI010000002.1"/>
</dbReference>
<dbReference type="PANTHER" id="PTHR43706">
    <property type="entry name" value="NADH DEHYDROGENASE"/>
    <property type="match status" value="1"/>
</dbReference>
<reference evidence="8" key="1">
    <citation type="journal article" date="2019" name="Int. J. Syst. Evol. Microbiol.">
        <title>The Global Catalogue of Microorganisms (GCM) 10K type strain sequencing project: providing services to taxonomists for standard genome sequencing and annotation.</title>
        <authorList>
            <consortium name="The Broad Institute Genomics Platform"/>
            <consortium name="The Broad Institute Genome Sequencing Center for Infectious Disease"/>
            <person name="Wu L."/>
            <person name="Ma J."/>
        </authorList>
    </citation>
    <scope>NUCLEOTIDE SEQUENCE [LARGE SCALE GENOMIC DNA]</scope>
    <source>
        <strain evidence="8">CCUG 42722</strain>
    </source>
</reference>
<dbReference type="PANTHER" id="PTHR43706:SF45">
    <property type="entry name" value="NADH DEHYDROGENASE-LIKE PROTEIN RV1812C"/>
    <property type="match status" value="1"/>
</dbReference>
<evidence type="ECO:0000313" key="7">
    <source>
        <dbReference type="EMBL" id="MFC4627287.1"/>
    </source>
</evidence>
<evidence type="ECO:0000256" key="3">
    <source>
        <dbReference type="ARBA" id="ARBA00022827"/>
    </source>
</evidence>
<dbReference type="Gene3D" id="3.50.50.100">
    <property type="match status" value="1"/>
</dbReference>
<protein>
    <submittedName>
        <fullName evidence="7">NAD(P)/FAD-dependent oxidoreductase</fullName>
        <ecNumber evidence="7">1.6.5.-</ecNumber>
    </submittedName>
</protein>
<dbReference type="Pfam" id="PF07992">
    <property type="entry name" value="Pyr_redox_2"/>
    <property type="match status" value="1"/>
</dbReference>
<name>A0ABV9HAB4_9MICO</name>
<dbReference type="EC" id="1.6.5.-" evidence="7"/>
<accession>A0ABV9HAB4</accession>